<evidence type="ECO:0000313" key="1">
    <source>
        <dbReference type="EMBL" id="KAG1770125.1"/>
    </source>
</evidence>
<dbReference type="OrthoDB" id="2634326at2759"/>
<accession>A0A9P6ZKG5</accession>
<proteinExistence type="predicted"/>
<reference evidence="1" key="1">
    <citation type="journal article" date="2020" name="New Phytol.">
        <title>Comparative genomics reveals dynamic genome evolution in host specialist ectomycorrhizal fungi.</title>
        <authorList>
            <person name="Lofgren L.A."/>
            <person name="Nguyen N.H."/>
            <person name="Vilgalys R."/>
            <person name="Ruytinx J."/>
            <person name="Liao H.L."/>
            <person name="Branco S."/>
            <person name="Kuo A."/>
            <person name="LaButti K."/>
            <person name="Lipzen A."/>
            <person name="Andreopoulos W."/>
            <person name="Pangilinan J."/>
            <person name="Riley R."/>
            <person name="Hundley H."/>
            <person name="Na H."/>
            <person name="Barry K."/>
            <person name="Grigoriev I.V."/>
            <person name="Stajich J.E."/>
            <person name="Kennedy P.G."/>
        </authorList>
    </citation>
    <scope>NUCLEOTIDE SEQUENCE</scope>
    <source>
        <strain evidence="1">DOB743</strain>
    </source>
</reference>
<evidence type="ECO:0000313" key="2">
    <source>
        <dbReference type="Proteomes" id="UP000714275"/>
    </source>
</evidence>
<dbReference type="Proteomes" id="UP000714275">
    <property type="component" value="Unassembled WGS sequence"/>
</dbReference>
<protein>
    <submittedName>
        <fullName evidence="1">Uncharacterized protein</fullName>
    </submittedName>
</protein>
<organism evidence="1 2">
    <name type="scientific">Suillus placidus</name>
    <dbReference type="NCBI Taxonomy" id="48579"/>
    <lineage>
        <taxon>Eukaryota</taxon>
        <taxon>Fungi</taxon>
        <taxon>Dikarya</taxon>
        <taxon>Basidiomycota</taxon>
        <taxon>Agaricomycotina</taxon>
        <taxon>Agaricomycetes</taxon>
        <taxon>Agaricomycetidae</taxon>
        <taxon>Boletales</taxon>
        <taxon>Suillineae</taxon>
        <taxon>Suillaceae</taxon>
        <taxon>Suillus</taxon>
    </lineage>
</organism>
<feature type="non-terminal residue" evidence="1">
    <location>
        <position position="1"/>
    </location>
</feature>
<comment type="caution">
    <text evidence="1">The sequence shown here is derived from an EMBL/GenBank/DDBJ whole genome shotgun (WGS) entry which is preliminary data.</text>
</comment>
<sequence length="168" mass="19112">GYRFPEPALLLGPKLLERFQGYIATWLACRPLWIGRVDHNPPRNYPSPQLWCDFLGSGLATQSQGAVPKGKDPERKGLTVVEKRKTVMRDLFGDDVLDTQGDLFAPEGSVGILHLANPPQCLTQRITWEIFELGFHYELQDLNRYLAHKCWVDDPTSREQLLHSIFPG</sequence>
<dbReference type="AlphaFoldDB" id="A0A9P6ZKG5"/>
<dbReference type="EMBL" id="JABBWD010000067">
    <property type="protein sequence ID" value="KAG1770125.1"/>
    <property type="molecule type" value="Genomic_DNA"/>
</dbReference>
<gene>
    <name evidence="1" type="ORF">EV702DRAFT_948191</name>
</gene>
<name>A0A9P6ZKG5_9AGAM</name>
<feature type="non-terminal residue" evidence="1">
    <location>
        <position position="168"/>
    </location>
</feature>
<keyword evidence="2" id="KW-1185">Reference proteome</keyword>